<feature type="domain" description="Stress-response A/B barrel" evidence="1">
    <location>
        <begin position="3"/>
        <end position="94"/>
    </location>
</feature>
<dbReference type="InterPro" id="IPR011008">
    <property type="entry name" value="Dimeric_a/b-barrel"/>
</dbReference>
<proteinExistence type="predicted"/>
<dbReference type="SUPFAM" id="SSF54909">
    <property type="entry name" value="Dimeric alpha+beta barrel"/>
    <property type="match status" value="1"/>
</dbReference>
<dbReference type="SMART" id="SM00886">
    <property type="entry name" value="Dabb"/>
    <property type="match status" value="1"/>
</dbReference>
<protein>
    <submittedName>
        <fullName evidence="2">Dabb family protein</fullName>
    </submittedName>
</protein>
<dbReference type="EMBL" id="JAGTTN010000009">
    <property type="protein sequence ID" value="MCC2034052.1"/>
    <property type="molecule type" value="Genomic_DNA"/>
</dbReference>
<evidence type="ECO:0000313" key="2">
    <source>
        <dbReference type="EMBL" id="MCC2034052.1"/>
    </source>
</evidence>
<comment type="caution">
    <text evidence="2">The sequence shown here is derived from an EMBL/GenBank/DDBJ whole genome shotgun (WGS) entry which is preliminary data.</text>
</comment>
<dbReference type="Gene3D" id="3.30.70.100">
    <property type="match status" value="1"/>
</dbReference>
<dbReference type="PROSITE" id="PS51502">
    <property type="entry name" value="S_R_A_B_BARREL"/>
    <property type="match status" value="1"/>
</dbReference>
<dbReference type="Pfam" id="PF07876">
    <property type="entry name" value="Dabb"/>
    <property type="match status" value="1"/>
</dbReference>
<gene>
    <name evidence="2" type="ORF">KEC57_17835</name>
</gene>
<dbReference type="RefSeq" id="WP_229386054.1">
    <property type="nucleotide sequence ID" value="NZ_JAGTTN010000009.1"/>
</dbReference>
<evidence type="ECO:0000259" key="1">
    <source>
        <dbReference type="PROSITE" id="PS51502"/>
    </source>
</evidence>
<accession>A0A9X1LY66</accession>
<evidence type="ECO:0000313" key="3">
    <source>
        <dbReference type="Proteomes" id="UP001139354"/>
    </source>
</evidence>
<keyword evidence="3" id="KW-1185">Reference proteome</keyword>
<name>A0A9X1LY66_9MICO</name>
<organism evidence="2 3">
    <name type="scientific">Microbacterium allomyrinae</name>
    <dbReference type="NCBI Taxonomy" id="2830666"/>
    <lineage>
        <taxon>Bacteria</taxon>
        <taxon>Bacillati</taxon>
        <taxon>Actinomycetota</taxon>
        <taxon>Actinomycetes</taxon>
        <taxon>Micrococcales</taxon>
        <taxon>Microbacteriaceae</taxon>
        <taxon>Microbacterium</taxon>
    </lineage>
</organism>
<dbReference type="Proteomes" id="UP001139354">
    <property type="component" value="Unassembled WGS sequence"/>
</dbReference>
<reference evidence="2" key="1">
    <citation type="submission" date="2021-04" db="EMBL/GenBank/DDBJ databases">
        <title>Microbacterium tenobrionis sp. nov. and Microbacterium allomyrinae sp. nov., isolated from larvae of Tenobrio molitor and Allomyrina dichotoma, respectively.</title>
        <authorList>
            <person name="Lee S.D."/>
        </authorList>
    </citation>
    <scope>NUCLEOTIDE SEQUENCE</scope>
    <source>
        <strain evidence="2">BWT-G7</strain>
    </source>
</reference>
<dbReference type="AlphaFoldDB" id="A0A9X1LY66"/>
<dbReference type="InterPro" id="IPR013097">
    <property type="entry name" value="Dabb"/>
</dbReference>
<sequence length="94" mass="10723">MTFRHIVLFRIRDGVAEDDIEGAQAGLRALGVFPEIIEWRVERSLDARKGVVLVEEATFVDEAGFLRWRERAAHQDAAAQLARIADWWIGDYAI</sequence>